<dbReference type="InterPro" id="IPR012337">
    <property type="entry name" value="RNaseH-like_sf"/>
</dbReference>
<evidence type="ECO:0000256" key="6">
    <source>
        <dbReference type="ARBA" id="ARBA00022801"/>
    </source>
</evidence>
<dbReference type="InterPro" id="IPR001584">
    <property type="entry name" value="Integrase_cat-core"/>
</dbReference>
<evidence type="ECO:0000313" key="11">
    <source>
        <dbReference type="EnsemblMetazoa" id="Aqu2.1.19061_001"/>
    </source>
</evidence>
<keyword evidence="6" id="KW-0378">Hydrolase</keyword>
<evidence type="ECO:0000256" key="7">
    <source>
        <dbReference type="ARBA" id="ARBA00022918"/>
    </source>
</evidence>
<evidence type="ECO:0000256" key="4">
    <source>
        <dbReference type="ARBA" id="ARBA00022722"/>
    </source>
</evidence>
<dbReference type="OMA" id="WEQHVRQ"/>
<dbReference type="FunFam" id="3.10.20.370:FF:000001">
    <property type="entry name" value="Retrovirus-related Pol polyprotein from transposon 17.6-like protein"/>
    <property type="match status" value="1"/>
</dbReference>
<dbReference type="PROSITE" id="PS50994">
    <property type="entry name" value="INTEGRASE"/>
    <property type="match status" value="1"/>
</dbReference>
<dbReference type="Pfam" id="PF00078">
    <property type="entry name" value="RVT_1"/>
    <property type="match status" value="1"/>
</dbReference>
<dbReference type="GO" id="GO:0004519">
    <property type="term" value="F:endonuclease activity"/>
    <property type="evidence" value="ECO:0007669"/>
    <property type="project" value="UniProtKB-KW"/>
</dbReference>
<dbReference type="Gene3D" id="3.10.10.10">
    <property type="entry name" value="HIV Type 1 Reverse Transcriptase, subunit A, domain 1"/>
    <property type="match status" value="1"/>
</dbReference>
<keyword evidence="3" id="KW-0548">Nucleotidyltransferase</keyword>
<evidence type="ECO:0008006" key="12">
    <source>
        <dbReference type="Google" id="ProtNLM"/>
    </source>
</evidence>
<dbReference type="eggNOG" id="KOG0017">
    <property type="taxonomic scope" value="Eukaryota"/>
</dbReference>
<keyword evidence="1" id="KW-0645">Protease</keyword>
<dbReference type="SUPFAM" id="SSF56672">
    <property type="entry name" value="DNA/RNA polymerases"/>
    <property type="match status" value="1"/>
</dbReference>
<dbReference type="Pfam" id="PF22938">
    <property type="entry name" value="Integrase_p58_C"/>
    <property type="match status" value="1"/>
</dbReference>
<dbReference type="CDD" id="cd01647">
    <property type="entry name" value="RT_LTR"/>
    <property type="match status" value="1"/>
</dbReference>
<keyword evidence="7" id="KW-0695">RNA-directed DNA polymerase</keyword>
<name>A0A1X7TVH1_AMPQE</name>
<proteinExistence type="predicted"/>
<evidence type="ECO:0000256" key="5">
    <source>
        <dbReference type="ARBA" id="ARBA00022759"/>
    </source>
</evidence>
<accession>A0A1X7TVH1</accession>
<dbReference type="InterPro" id="IPR000477">
    <property type="entry name" value="RT_dom"/>
</dbReference>
<dbReference type="SUPFAM" id="SSF53098">
    <property type="entry name" value="Ribonuclease H-like"/>
    <property type="match status" value="1"/>
</dbReference>
<dbReference type="Pfam" id="PF17917">
    <property type="entry name" value="RT_RNaseH"/>
    <property type="match status" value="1"/>
</dbReference>
<dbReference type="FunCoup" id="A0A1X7TVH1">
    <property type="interactions" value="11"/>
</dbReference>
<dbReference type="CDD" id="cd09274">
    <property type="entry name" value="RNase_HI_RT_Ty3"/>
    <property type="match status" value="1"/>
</dbReference>
<dbReference type="EnsemblMetazoa" id="Aqu2.1.19061_001">
    <property type="protein sequence ID" value="Aqu2.1.19061_001"/>
    <property type="gene ID" value="Aqu2.1.19061"/>
</dbReference>
<keyword evidence="4" id="KW-0540">Nuclease</keyword>
<evidence type="ECO:0000256" key="2">
    <source>
        <dbReference type="ARBA" id="ARBA00022679"/>
    </source>
</evidence>
<dbReference type="PROSITE" id="PS50878">
    <property type="entry name" value="RT_POL"/>
    <property type="match status" value="1"/>
</dbReference>
<dbReference type="GO" id="GO:0003676">
    <property type="term" value="F:nucleic acid binding"/>
    <property type="evidence" value="ECO:0007669"/>
    <property type="project" value="InterPro"/>
</dbReference>
<dbReference type="InParanoid" id="A0A1X7TVH1"/>
<dbReference type="InterPro" id="IPR036397">
    <property type="entry name" value="RNaseH_sf"/>
</dbReference>
<dbReference type="GO" id="GO:0006508">
    <property type="term" value="P:proteolysis"/>
    <property type="evidence" value="ECO:0007669"/>
    <property type="project" value="UniProtKB-KW"/>
</dbReference>
<keyword evidence="5" id="KW-0255">Endonuclease</keyword>
<evidence type="ECO:0000259" key="10">
    <source>
        <dbReference type="PROSITE" id="PS50994"/>
    </source>
</evidence>
<dbReference type="GO" id="GO:0015074">
    <property type="term" value="P:DNA integration"/>
    <property type="evidence" value="ECO:0007669"/>
    <property type="project" value="InterPro"/>
</dbReference>
<dbReference type="GO" id="GO:0003964">
    <property type="term" value="F:RNA-directed DNA polymerase activity"/>
    <property type="evidence" value="ECO:0007669"/>
    <property type="project" value="UniProtKB-KW"/>
</dbReference>
<sequence length="741" mass="85276">MSRVGLPDEILTDQGSNFTSRLLAEIYGMLRIKGIRTTPYHPQTDGLVERFNGTLKRMLRSCTSRNPKEWNTLLPYLLFAYREVPQQSTGFSPFELLYGRAVRGPLDVLKESWETKEDHAEDIVTYVTEMRSRLEEMSELARENLKRSQGKQKVWYDRKARDRKFGPGDKVLVMQPSSTHKLTAEWKGPCKIIRAVGEVNYEVEIGRGQKTKILHINMLKQWREAEETSYMIGCIHEDEEWGDLPVIDRDINEEEELEGELGESLSKEQRKDLEQLKRRYKDVVTSKLGQTNRIEHQIRVGDVTPSRQRPYRLPYAKYEAVRKELQSMEQMGVIRPSCSEWASPMVIVPKKDGDIRVCVDYRKVNSVLKFDAYPVPRVDEMIDRIGRGRFITTLDLNKGYWQIPVEEASQDKTAFVTPFGLYQFTMMPFGLQGAPATFQRLVDQVLRGTEGFAGAYIDDIAIYSETWEDHMEHVEEVLTRLRAAGLTANPKKCKFGMSEVVYLGHKIGRGQVKPEVSKIAAVRDYPKPRSKTDKRSFLGLVGYYRKFIPHFASVAAPLSDLTKKNLKVFNWTGECDQAFTKLKKLLCEAPVLRSPNLNKEMILQTDASNRGVGAVLSQIDNDGVEHPLVYVSRKLLPREERFSIVEKECLAVVWAIQTLAVYLYGKEFLLQTDHHALYWLDRVKSRNARLTRWSLYLQEWRFRIQYKRGKDNGNADGLSRGPLSEQRSCSSEAEGDVINCT</sequence>
<organism evidence="11">
    <name type="scientific">Amphimedon queenslandica</name>
    <name type="common">Sponge</name>
    <dbReference type="NCBI Taxonomy" id="400682"/>
    <lineage>
        <taxon>Eukaryota</taxon>
        <taxon>Metazoa</taxon>
        <taxon>Porifera</taxon>
        <taxon>Demospongiae</taxon>
        <taxon>Heteroscleromorpha</taxon>
        <taxon>Haplosclerida</taxon>
        <taxon>Niphatidae</taxon>
        <taxon>Amphimedon</taxon>
    </lineage>
</organism>
<feature type="domain" description="Integrase catalytic" evidence="10">
    <location>
        <begin position="1"/>
        <end position="101"/>
    </location>
</feature>
<dbReference type="GO" id="GO:0008233">
    <property type="term" value="F:peptidase activity"/>
    <property type="evidence" value="ECO:0007669"/>
    <property type="project" value="UniProtKB-KW"/>
</dbReference>
<dbReference type="Gene3D" id="3.30.70.270">
    <property type="match status" value="2"/>
</dbReference>
<dbReference type="PANTHER" id="PTHR37984">
    <property type="entry name" value="PROTEIN CBG26694"/>
    <property type="match status" value="1"/>
</dbReference>
<reference evidence="11" key="1">
    <citation type="submission" date="2017-05" db="UniProtKB">
        <authorList>
            <consortium name="EnsemblMetazoa"/>
        </authorList>
    </citation>
    <scope>IDENTIFICATION</scope>
</reference>
<dbReference type="InterPro" id="IPR043128">
    <property type="entry name" value="Rev_trsase/Diguanyl_cyclase"/>
</dbReference>
<dbReference type="FunFam" id="3.30.70.270:FF:000026">
    <property type="entry name" value="Transposon Ty3-G Gag-Pol polyprotein"/>
    <property type="match status" value="1"/>
</dbReference>
<dbReference type="InterPro" id="IPR041373">
    <property type="entry name" value="RT_RNaseH"/>
</dbReference>
<dbReference type="AlphaFoldDB" id="A0A1X7TVH1"/>
<dbReference type="FunFam" id="3.10.10.10:FF:000007">
    <property type="entry name" value="Retrovirus-related Pol polyprotein from transposon 17.6-like Protein"/>
    <property type="match status" value="1"/>
</dbReference>
<keyword evidence="2" id="KW-0808">Transferase</keyword>
<evidence type="ECO:0000256" key="3">
    <source>
        <dbReference type="ARBA" id="ARBA00022695"/>
    </source>
</evidence>
<dbReference type="InterPro" id="IPR043502">
    <property type="entry name" value="DNA/RNA_pol_sf"/>
</dbReference>
<dbReference type="Gene3D" id="3.30.420.10">
    <property type="entry name" value="Ribonuclease H-like superfamily/Ribonuclease H"/>
    <property type="match status" value="1"/>
</dbReference>
<evidence type="ECO:0000256" key="8">
    <source>
        <dbReference type="SAM" id="MobiDB-lite"/>
    </source>
</evidence>
<dbReference type="PANTHER" id="PTHR37984:SF5">
    <property type="entry name" value="PROTEIN NYNRIN-LIKE"/>
    <property type="match status" value="1"/>
</dbReference>
<feature type="domain" description="Reverse transcriptase" evidence="9">
    <location>
        <begin position="329"/>
        <end position="507"/>
    </location>
</feature>
<feature type="region of interest" description="Disordered" evidence="8">
    <location>
        <begin position="713"/>
        <end position="741"/>
    </location>
</feature>
<dbReference type="InterPro" id="IPR054465">
    <property type="entry name" value="Integrase_p58-like_C"/>
</dbReference>
<protein>
    <recommendedName>
        <fullName evidence="12">Reverse transcriptase domain-containing protein</fullName>
    </recommendedName>
</protein>
<evidence type="ECO:0000259" key="9">
    <source>
        <dbReference type="PROSITE" id="PS50878"/>
    </source>
</evidence>
<dbReference type="OrthoDB" id="775972at2759"/>
<dbReference type="InterPro" id="IPR050951">
    <property type="entry name" value="Retrovirus_Pol_polyprotein"/>
</dbReference>
<evidence type="ECO:0000256" key="1">
    <source>
        <dbReference type="ARBA" id="ARBA00022670"/>
    </source>
</evidence>